<dbReference type="SMART" id="SM00257">
    <property type="entry name" value="LysM"/>
    <property type="match status" value="1"/>
</dbReference>
<organism evidence="2">
    <name type="scientific">marine sediment metagenome</name>
    <dbReference type="NCBI Taxonomy" id="412755"/>
    <lineage>
        <taxon>unclassified sequences</taxon>
        <taxon>metagenomes</taxon>
        <taxon>ecological metagenomes</taxon>
    </lineage>
</organism>
<dbReference type="AlphaFoldDB" id="A0A0F9P262"/>
<feature type="domain" description="LysM" evidence="1">
    <location>
        <begin position="80"/>
        <end position="127"/>
    </location>
</feature>
<comment type="caution">
    <text evidence="2">The sequence shown here is derived from an EMBL/GenBank/DDBJ whole genome shotgun (WGS) entry which is preliminary data.</text>
</comment>
<evidence type="ECO:0000259" key="1">
    <source>
        <dbReference type="PROSITE" id="PS51782"/>
    </source>
</evidence>
<accession>A0A0F9P262</accession>
<proteinExistence type="predicted"/>
<dbReference type="InterPro" id="IPR052196">
    <property type="entry name" value="Bact_Kbp"/>
</dbReference>
<dbReference type="InterPro" id="IPR036779">
    <property type="entry name" value="LysM_dom_sf"/>
</dbReference>
<name>A0A0F9P262_9ZZZZ</name>
<protein>
    <recommendedName>
        <fullName evidence="1">LysM domain-containing protein</fullName>
    </recommendedName>
</protein>
<dbReference type="Gene3D" id="3.10.350.10">
    <property type="entry name" value="LysM domain"/>
    <property type="match status" value="1"/>
</dbReference>
<dbReference type="SUPFAM" id="SSF54106">
    <property type="entry name" value="LysM domain"/>
    <property type="match status" value="1"/>
</dbReference>
<reference evidence="2" key="1">
    <citation type="journal article" date="2015" name="Nature">
        <title>Complex archaea that bridge the gap between prokaryotes and eukaryotes.</title>
        <authorList>
            <person name="Spang A."/>
            <person name="Saw J.H."/>
            <person name="Jorgensen S.L."/>
            <person name="Zaremba-Niedzwiedzka K."/>
            <person name="Martijn J."/>
            <person name="Lind A.E."/>
            <person name="van Eijk R."/>
            <person name="Schleper C."/>
            <person name="Guy L."/>
            <person name="Ettema T.J."/>
        </authorList>
    </citation>
    <scope>NUCLEOTIDE SEQUENCE</scope>
</reference>
<sequence>MRHFIICLMFLFGCVSQSNFDIKVNELETQLNAVKQYNIAQIDTLYGEVELNSFLIEAIYGQLIELKAELVAIQIKNNQVFYVVKRGDCLWYIAENELGDPFKWVQIADLNELEDPDLIFPNQILKIKE</sequence>
<dbReference type="Pfam" id="PF01476">
    <property type="entry name" value="LysM"/>
    <property type="match status" value="1"/>
</dbReference>
<dbReference type="InterPro" id="IPR018392">
    <property type="entry name" value="LysM"/>
</dbReference>
<dbReference type="PANTHER" id="PTHR34700">
    <property type="entry name" value="POTASSIUM BINDING PROTEIN KBP"/>
    <property type="match status" value="1"/>
</dbReference>
<dbReference type="PANTHER" id="PTHR34700:SF4">
    <property type="entry name" value="PHAGE-LIKE ELEMENT PBSX PROTEIN XKDP"/>
    <property type="match status" value="1"/>
</dbReference>
<dbReference type="PROSITE" id="PS51782">
    <property type="entry name" value="LYSM"/>
    <property type="match status" value="1"/>
</dbReference>
<gene>
    <name evidence="2" type="ORF">LCGC14_0955470</name>
</gene>
<evidence type="ECO:0000313" key="2">
    <source>
        <dbReference type="EMBL" id="KKN18462.1"/>
    </source>
</evidence>
<dbReference type="CDD" id="cd00118">
    <property type="entry name" value="LysM"/>
    <property type="match status" value="1"/>
</dbReference>
<dbReference type="EMBL" id="LAZR01003424">
    <property type="protein sequence ID" value="KKN18462.1"/>
    <property type="molecule type" value="Genomic_DNA"/>
</dbReference>